<dbReference type="InterPro" id="IPR051639">
    <property type="entry name" value="BCD1"/>
</dbReference>
<dbReference type="CDD" id="cd23024">
    <property type="entry name" value="zf-HIT_ZNHIT2-3"/>
    <property type="match status" value="1"/>
</dbReference>
<dbReference type="Pfam" id="PF04438">
    <property type="entry name" value="zf-HIT"/>
    <property type="match status" value="1"/>
</dbReference>
<dbReference type="OrthoDB" id="18412at2759"/>
<keyword evidence="7" id="KW-1185">Reference proteome</keyword>
<feature type="domain" description="HIT-type" evidence="5">
    <location>
        <begin position="6"/>
        <end position="39"/>
    </location>
</feature>
<dbReference type="GO" id="GO:0000492">
    <property type="term" value="P:box C/D snoRNP assembly"/>
    <property type="evidence" value="ECO:0007669"/>
    <property type="project" value="TreeGrafter"/>
</dbReference>
<reference evidence="6 7" key="2">
    <citation type="journal article" date="2017" name="Nature">
        <title>The Apostasia genome and the evolution of orchids.</title>
        <authorList>
            <person name="Zhang G.Q."/>
            <person name="Liu K.W."/>
            <person name="Li Z."/>
            <person name="Lohaus R."/>
            <person name="Hsiao Y.Y."/>
            <person name="Niu S.C."/>
            <person name="Wang J.Y."/>
            <person name="Lin Y.C."/>
            <person name="Xu Q."/>
            <person name="Chen L.J."/>
            <person name="Yoshida K."/>
            <person name="Fujiwara S."/>
            <person name="Wang Z.W."/>
            <person name="Zhang Y.Q."/>
            <person name="Mitsuda N."/>
            <person name="Wang M."/>
            <person name="Liu G.H."/>
            <person name="Pecoraro L."/>
            <person name="Huang H.X."/>
            <person name="Xiao X.J."/>
            <person name="Lin M."/>
            <person name="Wu X.Y."/>
            <person name="Wu W.L."/>
            <person name="Chen Y.Y."/>
            <person name="Chang S.B."/>
            <person name="Sakamoto S."/>
            <person name="Ohme-Takagi M."/>
            <person name="Yagi M."/>
            <person name="Zeng S.J."/>
            <person name="Shen C.Y."/>
            <person name="Yeh C.M."/>
            <person name="Luo Y.B."/>
            <person name="Tsai W.C."/>
            <person name="Van de Peer Y."/>
            <person name="Liu Z.J."/>
        </authorList>
    </citation>
    <scope>NUCLEOTIDE SEQUENCE [LARGE SCALE GENOMIC DNA]</scope>
    <source>
        <tissue evidence="6">The whole plant</tissue>
    </source>
</reference>
<proteinExistence type="predicted"/>
<dbReference type="PANTHER" id="PTHR13483:SF11">
    <property type="entry name" value="ZINC FINGER HIT DOMAIN-CONTAINING PROTEIN 3"/>
    <property type="match status" value="1"/>
</dbReference>
<dbReference type="PANTHER" id="PTHR13483">
    <property type="entry name" value="BOX C_D SNORNA PROTEIN 1-RELATED"/>
    <property type="match status" value="1"/>
</dbReference>
<dbReference type="Proteomes" id="UP000233837">
    <property type="component" value="Unassembled WGS sequence"/>
</dbReference>
<keyword evidence="2 4" id="KW-0863">Zinc-finger</keyword>
<dbReference type="GO" id="GO:0048254">
    <property type="term" value="P:snoRNA localization"/>
    <property type="evidence" value="ECO:0007669"/>
    <property type="project" value="TreeGrafter"/>
</dbReference>
<name>A0A2I0VHS1_9ASPA</name>
<dbReference type="EMBL" id="KZ503558">
    <property type="protein sequence ID" value="PKU62914.1"/>
    <property type="molecule type" value="Genomic_DNA"/>
</dbReference>
<evidence type="ECO:0000313" key="7">
    <source>
        <dbReference type="Proteomes" id="UP000233837"/>
    </source>
</evidence>
<evidence type="ECO:0000256" key="4">
    <source>
        <dbReference type="PROSITE-ProRule" id="PRU00453"/>
    </source>
</evidence>
<gene>
    <name evidence="6" type="ORF">MA16_Dca023055</name>
</gene>
<evidence type="ECO:0000256" key="2">
    <source>
        <dbReference type="ARBA" id="ARBA00022771"/>
    </source>
</evidence>
<evidence type="ECO:0000313" key="6">
    <source>
        <dbReference type="EMBL" id="PKU62914.1"/>
    </source>
</evidence>
<dbReference type="InterPro" id="IPR007529">
    <property type="entry name" value="Znf_HIT"/>
</dbReference>
<dbReference type="GO" id="GO:0008270">
    <property type="term" value="F:zinc ion binding"/>
    <property type="evidence" value="ECO:0007669"/>
    <property type="project" value="UniProtKB-UniRule"/>
</dbReference>
<keyword evidence="3" id="KW-0862">Zinc</keyword>
<accession>A0A2I0VHS1</accession>
<dbReference type="AlphaFoldDB" id="A0A2I0VHS1"/>
<dbReference type="Gene3D" id="3.30.60.190">
    <property type="match status" value="1"/>
</dbReference>
<evidence type="ECO:0000256" key="3">
    <source>
        <dbReference type="ARBA" id="ARBA00022833"/>
    </source>
</evidence>
<dbReference type="PROSITE" id="PS51083">
    <property type="entry name" value="ZF_HIT"/>
    <property type="match status" value="1"/>
</dbReference>
<dbReference type="GO" id="GO:0000463">
    <property type="term" value="P:maturation of LSU-rRNA from tricistronic rRNA transcript (SSU-rRNA, 5.8S rRNA, LSU-rRNA)"/>
    <property type="evidence" value="ECO:0007669"/>
    <property type="project" value="TreeGrafter"/>
</dbReference>
<sequence length="139" mass="16006">MASRQCQICQEAQFKYKCPSCLLPYCSLACFKKHKENPCQKLTPQEETISMVLPERAFEVDETNWILGSDQLQLIAQSKAIRDALNDIELQKLVYKIDSCSNPEEELDKAMEREGFPQFTEMILSVVRSKNQTLQQPNT</sequence>
<evidence type="ECO:0000256" key="1">
    <source>
        <dbReference type="ARBA" id="ARBA00022723"/>
    </source>
</evidence>
<organism evidence="6 7">
    <name type="scientific">Dendrobium catenatum</name>
    <dbReference type="NCBI Taxonomy" id="906689"/>
    <lineage>
        <taxon>Eukaryota</taxon>
        <taxon>Viridiplantae</taxon>
        <taxon>Streptophyta</taxon>
        <taxon>Embryophyta</taxon>
        <taxon>Tracheophyta</taxon>
        <taxon>Spermatophyta</taxon>
        <taxon>Magnoliopsida</taxon>
        <taxon>Liliopsida</taxon>
        <taxon>Asparagales</taxon>
        <taxon>Orchidaceae</taxon>
        <taxon>Epidendroideae</taxon>
        <taxon>Malaxideae</taxon>
        <taxon>Dendrobiinae</taxon>
        <taxon>Dendrobium</taxon>
    </lineage>
</organism>
<keyword evidence="1" id="KW-0479">Metal-binding</keyword>
<dbReference type="SUPFAM" id="SSF144232">
    <property type="entry name" value="HIT/MYND zinc finger-like"/>
    <property type="match status" value="1"/>
</dbReference>
<evidence type="ECO:0000259" key="5">
    <source>
        <dbReference type="PROSITE" id="PS51083"/>
    </source>
</evidence>
<protein>
    <recommendedName>
        <fullName evidence="5">HIT-type domain-containing protein</fullName>
    </recommendedName>
</protein>
<dbReference type="GO" id="GO:0005634">
    <property type="term" value="C:nucleus"/>
    <property type="evidence" value="ECO:0007669"/>
    <property type="project" value="TreeGrafter"/>
</dbReference>
<reference evidence="6 7" key="1">
    <citation type="journal article" date="2016" name="Sci. Rep.">
        <title>The Dendrobium catenatum Lindl. genome sequence provides insights into polysaccharide synthase, floral development and adaptive evolution.</title>
        <authorList>
            <person name="Zhang G.Q."/>
            <person name="Xu Q."/>
            <person name="Bian C."/>
            <person name="Tsai W.C."/>
            <person name="Yeh C.M."/>
            <person name="Liu K.W."/>
            <person name="Yoshida K."/>
            <person name="Zhang L.S."/>
            <person name="Chang S.B."/>
            <person name="Chen F."/>
            <person name="Shi Y."/>
            <person name="Su Y.Y."/>
            <person name="Zhang Y.Q."/>
            <person name="Chen L.J."/>
            <person name="Yin Y."/>
            <person name="Lin M."/>
            <person name="Huang H."/>
            <person name="Deng H."/>
            <person name="Wang Z.W."/>
            <person name="Zhu S.L."/>
            <person name="Zhao X."/>
            <person name="Deng C."/>
            <person name="Niu S.C."/>
            <person name="Huang J."/>
            <person name="Wang M."/>
            <person name="Liu G.H."/>
            <person name="Yang H.J."/>
            <person name="Xiao X.J."/>
            <person name="Hsiao Y.Y."/>
            <person name="Wu W.L."/>
            <person name="Chen Y.Y."/>
            <person name="Mitsuda N."/>
            <person name="Ohme-Takagi M."/>
            <person name="Luo Y.B."/>
            <person name="Van de Peer Y."/>
            <person name="Liu Z.J."/>
        </authorList>
    </citation>
    <scope>NUCLEOTIDE SEQUENCE [LARGE SCALE GENOMIC DNA]</scope>
    <source>
        <tissue evidence="6">The whole plant</tissue>
    </source>
</reference>
<dbReference type="GO" id="GO:0070761">
    <property type="term" value="C:pre-snoRNP complex"/>
    <property type="evidence" value="ECO:0007669"/>
    <property type="project" value="TreeGrafter"/>
</dbReference>
<dbReference type="STRING" id="906689.A0A2I0VHS1"/>